<proteinExistence type="predicted"/>
<gene>
    <name evidence="1" type="ORF">OLEA9_A110296</name>
</gene>
<dbReference type="Gramene" id="OE9A110296T1">
    <property type="protein sequence ID" value="OE9A110296C1"/>
    <property type="gene ID" value="OE9A110296"/>
</dbReference>
<comment type="caution">
    <text evidence="1">The sequence shown here is derived from an EMBL/GenBank/DDBJ whole genome shotgun (WGS) entry which is preliminary data.</text>
</comment>
<evidence type="ECO:0000313" key="1">
    <source>
        <dbReference type="EMBL" id="CAA2955512.1"/>
    </source>
</evidence>
<dbReference type="InterPro" id="IPR008949">
    <property type="entry name" value="Isoprenoid_synthase_dom_sf"/>
</dbReference>
<keyword evidence="2" id="KW-1185">Reference proteome</keyword>
<name>A0A8S0PTA2_OLEEU</name>
<dbReference type="Proteomes" id="UP000594638">
    <property type="component" value="Unassembled WGS sequence"/>
</dbReference>
<dbReference type="AlphaFoldDB" id="A0A8S0PTA2"/>
<dbReference type="OrthoDB" id="6921389at2759"/>
<accession>A0A8S0PTA2</accession>
<evidence type="ECO:0000313" key="2">
    <source>
        <dbReference type="Proteomes" id="UP000594638"/>
    </source>
</evidence>
<dbReference type="Gene3D" id="1.10.600.10">
    <property type="entry name" value="Farnesyl Diphosphate Synthase"/>
    <property type="match status" value="1"/>
</dbReference>
<organism evidence="1 2">
    <name type="scientific">Olea europaea subsp. europaea</name>
    <dbReference type="NCBI Taxonomy" id="158383"/>
    <lineage>
        <taxon>Eukaryota</taxon>
        <taxon>Viridiplantae</taxon>
        <taxon>Streptophyta</taxon>
        <taxon>Embryophyta</taxon>
        <taxon>Tracheophyta</taxon>
        <taxon>Spermatophyta</taxon>
        <taxon>Magnoliopsida</taxon>
        <taxon>eudicotyledons</taxon>
        <taxon>Gunneridae</taxon>
        <taxon>Pentapetalae</taxon>
        <taxon>asterids</taxon>
        <taxon>lamiids</taxon>
        <taxon>Lamiales</taxon>
        <taxon>Oleaceae</taxon>
        <taxon>Oleeae</taxon>
        <taxon>Olea</taxon>
    </lineage>
</organism>
<protein>
    <submittedName>
        <fullName evidence="1">Geranylgeranyl pyrophosphate synthase, chloroplastic-like</fullName>
    </submittedName>
</protein>
<dbReference type="EMBL" id="CACTIH010000153">
    <property type="protein sequence ID" value="CAA2955512.1"/>
    <property type="molecule type" value="Genomic_DNA"/>
</dbReference>
<reference evidence="1 2" key="1">
    <citation type="submission" date="2019-12" db="EMBL/GenBank/DDBJ databases">
        <authorList>
            <person name="Alioto T."/>
            <person name="Alioto T."/>
            <person name="Gomez Garrido J."/>
        </authorList>
    </citation>
    <scope>NUCLEOTIDE SEQUENCE [LARGE SCALE GENOMIC DNA]</scope>
</reference>
<sequence length="81" mass="9334">MIWPSNLSSLRLTGSPQVGFRRSWASWPRPLAQKDWWQGLDQARKFVEKLNEEAKEQLAKFGLDKAAPLIALADYIAHRQN</sequence>